<evidence type="ECO:0000313" key="3">
    <source>
        <dbReference type="EMBL" id="OIW32784.1"/>
    </source>
</evidence>
<name>A0A1J7JS21_9PEZI</name>
<dbReference type="STRING" id="1408157.A0A1J7JS21"/>
<evidence type="ECO:0000256" key="2">
    <source>
        <dbReference type="SAM" id="Phobius"/>
    </source>
</evidence>
<dbReference type="AlphaFoldDB" id="A0A1J7JS21"/>
<gene>
    <name evidence="3" type="ORF">CONLIGDRAFT_630401</name>
</gene>
<dbReference type="EMBL" id="KV875095">
    <property type="protein sequence ID" value="OIW32784.1"/>
    <property type="molecule type" value="Genomic_DNA"/>
</dbReference>
<dbReference type="Proteomes" id="UP000182658">
    <property type="component" value="Unassembled WGS sequence"/>
</dbReference>
<proteinExistence type="predicted"/>
<dbReference type="OrthoDB" id="5215647at2759"/>
<keyword evidence="1" id="KW-0175">Coiled coil</keyword>
<sequence>MESISYAPPPAAAVPAGASPLPVGPVPAPYLPGQSSGPTYTTLPLAKQDIRDRRSSVEFALREYMSLQRRRYRTDEVGIEERLRVQAAHVLTDLQTLRNDTSAMVKTAESHRWRRWITGTVVASFIPAIRAIFRRPTGETETSNHTEYAFRKSRSLIARIRDSVHGKGRFAALAFFVFAVLYVFSNEVSLRVARTVSKRLKRLSAKIENGQEDIDEKDMKLLSGWRWRVLLWNH</sequence>
<accession>A0A1J7JS21</accession>
<keyword evidence="2" id="KW-1133">Transmembrane helix</keyword>
<dbReference type="InParanoid" id="A0A1J7JS21"/>
<evidence type="ECO:0000256" key="1">
    <source>
        <dbReference type="SAM" id="Coils"/>
    </source>
</evidence>
<protein>
    <submittedName>
        <fullName evidence="3">Uncharacterized protein</fullName>
    </submittedName>
</protein>
<keyword evidence="2" id="KW-0472">Membrane</keyword>
<feature type="coiled-coil region" evidence="1">
    <location>
        <begin position="193"/>
        <end position="220"/>
    </location>
</feature>
<organism evidence="3 4">
    <name type="scientific">Coniochaeta ligniaria NRRL 30616</name>
    <dbReference type="NCBI Taxonomy" id="1408157"/>
    <lineage>
        <taxon>Eukaryota</taxon>
        <taxon>Fungi</taxon>
        <taxon>Dikarya</taxon>
        <taxon>Ascomycota</taxon>
        <taxon>Pezizomycotina</taxon>
        <taxon>Sordariomycetes</taxon>
        <taxon>Sordariomycetidae</taxon>
        <taxon>Coniochaetales</taxon>
        <taxon>Coniochaetaceae</taxon>
        <taxon>Coniochaeta</taxon>
    </lineage>
</organism>
<keyword evidence="2" id="KW-0812">Transmembrane</keyword>
<evidence type="ECO:0000313" key="4">
    <source>
        <dbReference type="Proteomes" id="UP000182658"/>
    </source>
</evidence>
<reference evidence="3 4" key="1">
    <citation type="submission" date="2016-10" db="EMBL/GenBank/DDBJ databases">
        <title>Draft genome sequence of Coniochaeta ligniaria NRRL30616, a lignocellulolytic fungus for bioabatement of inhibitors in plant biomass hydrolysates.</title>
        <authorList>
            <consortium name="DOE Joint Genome Institute"/>
            <person name="Jimenez D.J."/>
            <person name="Hector R.E."/>
            <person name="Riley R."/>
            <person name="Sun H."/>
            <person name="Grigoriev I.V."/>
            <person name="Van Elsas J.D."/>
            <person name="Nichols N.N."/>
        </authorList>
    </citation>
    <scope>NUCLEOTIDE SEQUENCE [LARGE SCALE GENOMIC DNA]</scope>
    <source>
        <strain evidence="3 4">NRRL 30616</strain>
    </source>
</reference>
<feature type="transmembrane region" description="Helical" evidence="2">
    <location>
        <begin position="170"/>
        <end position="193"/>
    </location>
</feature>
<keyword evidence="4" id="KW-1185">Reference proteome</keyword>